<reference evidence="3" key="1">
    <citation type="journal article" date="2022" name="Plant J.">
        <title>Strategies of tolerance reflected in two North American maple genomes.</title>
        <authorList>
            <person name="McEvoy S.L."/>
            <person name="Sezen U.U."/>
            <person name="Trouern-Trend A."/>
            <person name="McMahon S.M."/>
            <person name="Schaberg P.G."/>
            <person name="Yang J."/>
            <person name="Wegrzyn J.L."/>
            <person name="Swenson N.G."/>
        </authorList>
    </citation>
    <scope>NUCLEOTIDE SEQUENCE</scope>
    <source>
        <strain evidence="3">91603</strain>
    </source>
</reference>
<sequence>MLTSQNKFDDDDTTSFKSKTNHHYSDKHGRGDPRTRHRAVMEALVAKLFAGITSIKASYAKLKIAQNPYNSETIHEANQVVVDELKARPGVRH</sequence>
<evidence type="ECO:0000256" key="1">
    <source>
        <dbReference type="SAM" id="MobiDB-lite"/>
    </source>
</evidence>
<feature type="compositionally biased region" description="Basic and acidic residues" evidence="1">
    <location>
        <begin position="23"/>
        <end position="34"/>
    </location>
</feature>
<gene>
    <name evidence="3" type="ORF">LWI28_019372</name>
</gene>
<dbReference type="Proteomes" id="UP001064489">
    <property type="component" value="Chromosome 4"/>
</dbReference>
<dbReference type="InterPro" id="IPR006943">
    <property type="entry name" value="DUF641_pln"/>
</dbReference>
<name>A0AAD5IZZ2_ACENE</name>
<dbReference type="AlphaFoldDB" id="A0AAD5IZZ2"/>
<evidence type="ECO:0000313" key="3">
    <source>
        <dbReference type="EMBL" id="KAI9181860.1"/>
    </source>
</evidence>
<keyword evidence="4" id="KW-1185">Reference proteome</keyword>
<proteinExistence type="predicted"/>
<feature type="region of interest" description="Disordered" evidence="1">
    <location>
        <begin position="1"/>
        <end position="36"/>
    </location>
</feature>
<accession>A0AAD5IZZ2</accession>
<evidence type="ECO:0000313" key="4">
    <source>
        <dbReference type="Proteomes" id="UP001064489"/>
    </source>
</evidence>
<protein>
    <recommendedName>
        <fullName evidence="2">DUF641 domain-containing protein</fullName>
    </recommendedName>
</protein>
<comment type="caution">
    <text evidence="3">The sequence shown here is derived from an EMBL/GenBank/DDBJ whole genome shotgun (WGS) entry which is preliminary data.</text>
</comment>
<reference evidence="3" key="2">
    <citation type="submission" date="2023-02" db="EMBL/GenBank/DDBJ databases">
        <authorList>
            <person name="Swenson N.G."/>
            <person name="Wegrzyn J.L."/>
            <person name="Mcevoy S.L."/>
        </authorList>
    </citation>
    <scope>NUCLEOTIDE SEQUENCE</scope>
    <source>
        <strain evidence="3">91603</strain>
        <tissue evidence="3">Leaf</tissue>
    </source>
</reference>
<dbReference type="EMBL" id="JAJSOW010000101">
    <property type="protein sequence ID" value="KAI9181860.1"/>
    <property type="molecule type" value="Genomic_DNA"/>
</dbReference>
<organism evidence="3 4">
    <name type="scientific">Acer negundo</name>
    <name type="common">Box elder</name>
    <dbReference type="NCBI Taxonomy" id="4023"/>
    <lineage>
        <taxon>Eukaryota</taxon>
        <taxon>Viridiplantae</taxon>
        <taxon>Streptophyta</taxon>
        <taxon>Embryophyta</taxon>
        <taxon>Tracheophyta</taxon>
        <taxon>Spermatophyta</taxon>
        <taxon>Magnoliopsida</taxon>
        <taxon>eudicotyledons</taxon>
        <taxon>Gunneridae</taxon>
        <taxon>Pentapetalae</taxon>
        <taxon>rosids</taxon>
        <taxon>malvids</taxon>
        <taxon>Sapindales</taxon>
        <taxon>Sapindaceae</taxon>
        <taxon>Hippocastanoideae</taxon>
        <taxon>Acereae</taxon>
        <taxon>Acer</taxon>
    </lineage>
</organism>
<feature type="domain" description="DUF641" evidence="2">
    <location>
        <begin position="38"/>
        <end position="87"/>
    </location>
</feature>
<evidence type="ECO:0000259" key="2">
    <source>
        <dbReference type="Pfam" id="PF04859"/>
    </source>
</evidence>
<dbReference type="Pfam" id="PF04859">
    <property type="entry name" value="DUF641"/>
    <property type="match status" value="1"/>
</dbReference>